<proteinExistence type="predicted"/>
<protein>
    <recommendedName>
        <fullName evidence="2">Peptidase MA-like domain-containing protein</fullName>
    </recommendedName>
</protein>
<sequence>MRFDTPMPFAVAFGFLASALTAAVLVTLAIKPDLRAALLAQFNDPVSLPALPDDARVHFEPPARDCAEAVAAALPGAVAKIEAEHGRPFAKAPIVGVFADYPAYARANGLGDDNIAGVSRAGRAMLSPVLCQSESWRIASVLTHELSHVHFFGWRPRGAARPPQWFTEGLAVLASDGGAAETVSDEAAAQAIRDGYSIILDESAWMNFLSIPFVAEPPCGGGCTPASFRQRMAYRQAAIFIGWLRRTDPGAFSRLMRALESGAPFAAAFKDAFGDSPQRRWAAFVTSLQASR</sequence>
<gene>
    <name evidence="1" type="ORF">AMST5_00336</name>
</gene>
<name>A0AA48RBQ7_9ZZZZ</name>
<evidence type="ECO:0000313" key="1">
    <source>
        <dbReference type="EMBL" id="CAJ0850887.1"/>
    </source>
</evidence>
<dbReference type="EMBL" id="OY288114">
    <property type="protein sequence ID" value="CAJ0850887.1"/>
    <property type="molecule type" value="Genomic_DNA"/>
</dbReference>
<accession>A0AA48RBQ7</accession>
<organism evidence="1">
    <name type="scientific">freshwater sediment metagenome</name>
    <dbReference type="NCBI Taxonomy" id="556182"/>
    <lineage>
        <taxon>unclassified sequences</taxon>
        <taxon>metagenomes</taxon>
        <taxon>ecological metagenomes</taxon>
    </lineage>
</organism>
<dbReference type="AlphaFoldDB" id="A0AA48RBQ7"/>
<reference evidence="1" key="1">
    <citation type="submission" date="2023-07" db="EMBL/GenBank/DDBJ databases">
        <authorList>
            <person name="Pelsma A.J. K."/>
        </authorList>
    </citation>
    <scope>NUCLEOTIDE SEQUENCE</scope>
</reference>
<evidence type="ECO:0008006" key="2">
    <source>
        <dbReference type="Google" id="ProtNLM"/>
    </source>
</evidence>